<gene>
    <name evidence="7" type="ORF">GV829_06530</name>
</gene>
<dbReference type="RefSeq" id="WP_169945076.1">
    <property type="nucleotide sequence ID" value="NZ_CP053015.1"/>
</dbReference>
<accession>A0A6M4AV28</accession>
<evidence type="ECO:0000256" key="2">
    <source>
        <dbReference type="ARBA" id="ARBA00023136"/>
    </source>
</evidence>
<dbReference type="InterPro" id="IPR050330">
    <property type="entry name" value="Bact_OuterMem_StrucFunc"/>
</dbReference>
<evidence type="ECO:0000259" key="6">
    <source>
        <dbReference type="PROSITE" id="PS51123"/>
    </source>
</evidence>
<sequence length="247" mass="24632">MNGLIKFVIGGVATSLLAMAAHSGLGSGAGFVERLESRAKTALGNAGGGTINLTMEREPALNRVAILSGEADEATRNRLLAAVRAVPGMKDAHWADARSAVPLATDAKAESAATVAEVNACQGQVDSVVAGKAIQFDSGAATIKAESQSLIDALATALAPCEGVVVEVAGHTDASGNPVSNQVLSLARANAIVAALTGKGVPAQRLVAQGYGSSQPVQPGRGAAADSANRRIDFKVASNAPTAATGN</sequence>
<keyword evidence="8" id="KW-1185">Reference proteome</keyword>
<dbReference type="GO" id="GO:0009279">
    <property type="term" value="C:cell outer membrane"/>
    <property type="evidence" value="ECO:0007669"/>
    <property type="project" value="UniProtKB-SubCell"/>
</dbReference>
<dbReference type="CDD" id="cd07185">
    <property type="entry name" value="OmpA_C-like"/>
    <property type="match status" value="1"/>
</dbReference>
<evidence type="ECO:0000256" key="4">
    <source>
        <dbReference type="PROSITE-ProRule" id="PRU00473"/>
    </source>
</evidence>
<feature type="signal peptide" evidence="5">
    <location>
        <begin position="1"/>
        <end position="20"/>
    </location>
</feature>
<proteinExistence type="predicted"/>
<evidence type="ECO:0000313" key="8">
    <source>
        <dbReference type="Proteomes" id="UP000503018"/>
    </source>
</evidence>
<organism evidence="7 8">
    <name type="scientific">Sphingomonas lacunae</name>
    <dbReference type="NCBI Taxonomy" id="2698828"/>
    <lineage>
        <taxon>Bacteria</taxon>
        <taxon>Pseudomonadati</taxon>
        <taxon>Pseudomonadota</taxon>
        <taxon>Alphaproteobacteria</taxon>
        <taxon>Sphingomonadales</taxon>
        <taxon>Sphingomonadaceae</taxon>
        <taxon>Sphingomonas</taxon>
    </lineage>
</organism>
<feature type="chain" id="PRO_5026676125" evidence="5">
    <location>
        <begin position="21"/>
        <end position="247"/>
    </location>
</feature>
<evidence type="ECO:0000313" key="7">
    <source>
        <dbReference type="EMBL" id="QJQ32152.1"/>
    </source>
</evidence>
<dbReference type="KEGG" id="slan:GV829_06530"/>
<dbReference type="PANTHER" id="PTHR30329:SF21">
    <property type="entry name" value="LIPOPROTEIN YIAD-RELATED"/>
    <property type="match status" value="1"/>
</dbReference>
<protein>
    <submittedName>
        <fullName evidence="7">OmpA family protein</fullName>
    </submittedName>
</protein>
<keyword evidence="3" id="KW-0998">Cell outer membrane</keyword>
<dbReference type="AlphaFoldDB" id="A0A6M4AV28"/>
<comment type="subcellular location">
    <subcellularLocation>
        <location evidence="1">Cell outer membrane</location>
    </subcellularLocation>
</comment>
<reference evidence="7 8" key="1">
    <citation type="submission" date="2020-01" db="EMBL/GenBank/DDBJ databases">
        <title>Sphingomonas sp. strain CSW-10.</title>
        <authorList>
            <person name="Chen W.-M."/>
        </authorList>
    </citation>
    <scope>NUCLEOTIDE SEQUENCE [LARGE SCALE GENOMIC DNA]</scope>
    <source>
        <strain evidence="7 8">CSW-10</strain>
    </source>
</reference>
<dbReference type="Pfam" id="PF00691">
    <property type="entry name" value="OmpA"/>
    <property type="match status" value="1"/>
</dbReference>
<evidence type="ECO:0000256" key="3">
    <source>
        <dbReference type="ARBA" id="ARBA00023237"/>
    </source>
</evidence>
<dbReference type="InterPro" id="IPR036737">
    <property type="entry name" value="OmpA-like_sf"/>
</dbReference>
<keyword evidence="2 4" id="KW-0472">Membrane</keyword>
<dbReference type="EMBL" id="CP053015">
    <property type="protein sequence ID" value="QJQ32152.1"/>
    <property type="molecule type" value="Genomic_DNA"/>
</dbReference>
<keyword evidence="5" id="KW-0732">Signal</keyword>
<feature type="domain" description="OmpA-like" evidence="6">
    <location>
        <begin position="122"/>
        <end position="240"/>
    </location>
</feature>
<dbReference type="InterPro" id="IPR006665">
    <property type="entry name" value="OmpA-like"/>
</dbReference>
<evidence type="ECO:0000256" key="5">
    <source>
        <dbReference type="SAM" id="SignalP"/>
    </source>
</evidence>
<dbReference type="PRINTS" id="PR01021">
    <property type="entry name" value="OMPADOMAIN"/>
</dbReference>
<dbReference type="SUPFAM" id="SSF103088">
    <property type="entry name" value="OmpA-like"/>
    <property type="match status" value="1"/>
</dbReference>
<dbReference type="Gene3D" id="3.30.1330.60">
    <property type="entry name" value="OmpA-like domain"/>
    <property type="match status" value="1"/>
</dbReference>
<evidence type="ECO:0000256" key="1">
    <source>
        <dbReference type="ARBA" id="ARBA00004442"/>
    </source>
</evidence>
<dbReference type="PANTHER" id="PTHR30329">
    <property type="entry name" value="STATOR ELEMENT OF FLAGELLAR MOTOR COMPLEX"/>
    <property type="match status" value="1"/>
</dbReference>
<dbReference type="PROSITE" id="PS51123">
    <property type="entry name" value="OMPA_2"/>
    <property type="match status" value="1"/>
</dbReference>
<dbReference type="Proteomes" id="UP000503018">
    <property type="component" value="Chromosome"/>
</dbReference>
<name>A0A6M4AV28_9SPHN</name>
<dbReference type="InterPro" id="IPR006664">
    <property type="entry name" value="OMP_bac"/>
</dbReference>